<dbReference type="InterPro" id="IPR048366">
    <property type="entry name" value="TNP-like_GBD"/>
</dbReference>
<dbReference type="Proteomes" id="UP001160148">
    <property type="component" value="Unassembled WGS sequence"/>
</dbReference>
<dbReference type="InterPro" id="IPR048367">
    <property type="entry name" value="TNP-like_RNaseH_C"/>
</dbReference>
<keyword evidence="4" id="KW-1185">Reference proteome</keyword>
<evidence type="ECO:0008006" key="5">
    <source>
        <dbReference type="Google" id="ProtNLM"/>
    </source>
</evidence>
<dbReference type="EMBL" id="CARXXK010001217">
    <property type="protein sequence ID" value="CAI6374503.1"/>
    <property type="molecule type" value="Genomic_DNA"/>
</dbReference>
<feature type="domain" description="Transposable element P transposase-like GTP-binding insertion" evidence="1">
    <location>
        <begin position="1"/>
        <end position="55"/>
    </location>
</feature>
<dbReference type="PANTHER" id="PTHR47577">
    <property type="entry name" value="THAP DOMAIN-CONTAINING PROTEIN 6"/>
    <property type="match status" value="1"/>
</dbReference>
<reference evidence="3 4" key="1">
    <citation type="submission" date="2023-01" db="EMBL/GenBank/DDBJ databases">
        <authorList>
            <person name="Whitehead M."/>
        </authorList>
    </citation>
    <scope>NUCLEOTIDE SEQUENCE [LARGE SCALE GENOMIC DNA]</scope>
</reference>
<gene>
    <name evidence="3" type="ORF">MEUPH1_LOCUS28128</name>
</gene>
<dbReference type="Pfam" id="PF21789">
    <property type="entry name" value="TNP-like_RNaseH_C"/>
    <property type="match status" value="1"/>
</dbReference>
<dbReference type="PANTHER" id="PTHR47577:SF2">
    <property type="entry name" value="THAP DOMAIN CONTAINING 9"/>
    <property type="match status" value="1"/>
</dbReference>
<evidence type="ECO:0000313" key="3">
    <source>
        <dbReference type="EMBL" id="CAI6374503.1"/>
    </source>
</evidence>
<dbReference type="Pfam" id="PF21788">
    <property type="entry name" value="TNP-like_GBD"/>
    <property type="match status" value="1"/>
</dbReference>
<comment type="caution">
    <text evidence="3">The sequence shown here is derived from an EMBL/GenBank/DDBJ whole genome shotgun (WGS) entry which is preliminary data.</text>
</comment>
<name>A0AAV0Y222_9HEMI</name>
<evidence type="ECO:0000313" key="4">
    <source>
        <dbReference type="Proteomes" id="UP001160148"/>
    </source>
</evidence>
<protein>
    <recommendedName>
        <fullName evidence="5">Transposable element P transposase</fullName>
    </recommendedName>
</protein>
<dbReference type="AlphaFoldDB" id="A0AAV0Y222"/>
<accession>A0AAV0Y222</accession>
<feature type="domain" description="Transposable element P transposase-like RNase H C-terminal" evidence="2">
    <location>
        <begin position="109"/>
        <end position="142"/>
    </location>
</feature>
<evidence type="ECO:0000259" key="2">
    <source>
        <dbReference type="Pfam" id="PF21789"/>
    </source>
</evidence>
<evidence type="ECO:0000259" key="1">
    <source>
        <dbReference type="Pfam" id="PF21788"/>
    </source>
</evidence>
<sequence>MRVSLATQILNKSEADGLSFYSKHKIPEMQNCDATINFSLVFNVMFDALNAKIPCQGVHLNSKNYEILQRSLKWLDSWESNVISENISESEFLTKSTAEVLRVTINSWKINQDALERFFGTVRMASGANDHPSTPTFLQVYKLLTVYVILKPPKYGNCTVEKTDISNNLIKISDIQNIYTSSETSSLEKLQKKLDGFVNQGEWEFSDIVEHDYSIAPIIDCLKYYVAGYLSHQITKRSSCIKCKSAFTVISNFKPETDLTNIKSRGWLKHPNPYLYSLISAIEDEFMKHVNSNTVFYDIIDGLITQYGSFTFPCTEHKYYVISFTIKYYINMRLRQYTRQSNQEKVKENAKKKNIQILYHLVFRSFKL</sequence>
<proteinExistence type="predicted"/>
<organism evidence="3 4">
    <name type="scientific">Macrosiphum euphorbiae</name>
    <name type="common">potato aphid</name>
    <dbReference type="NCBI Taxonomy" id="13131"/>
    <lineage>
        <taxon>Eukaryota</taxon>
        <taxon>Metazoa</taxon>
        <taxon>Ecdysozoa</taxon>
        <taxon>Arthropoda</taxon>
        <taxon>Hexapoda</taxon>
        <taxon>Insecta</taxon>
        <taxon>Pterygota</taxon>
        <taxon>Neoptera</taxon>
        <taxon>Paraneoptera</taxon>
        <taxon>Hemiptera</taxon>
        <taxon>Sternorrhyncha</taxon>
        <taxon>Aphidomorpha</taxon>
        <taxon>Aphidoidea</taxon>
        <taxon>Aphididae</taxon>
        <taxon>Macrosiphini</taxon>
        <taxon>Macrosiphum</taxon>
    </lineage>
</organism>